<proteinExistence type="predicted"/>
<feature type="region of interest" description="Disordered" evidence="1">
    <location>
        <begin position="813"/>
        <end position="846"/>
    </location>
</feature>
<dbReference type="AlphaFoldDB" id="A0A316TWJ1"/>
<feature type="compositionally biased region" description="Polar residues" evidence="1">
    <location>
        <begin position="387"/>
        <end position="398"/>
    </location>
</feature>
<feature type="region of interest" description="Disordered" evidence="1">
    <location>
        <begin position="384"/>
        <end position="463"/>
    </location>
</feature>
<accession>A0A316TWJ1</accession>
<evidence type="ECO:0000313" key="2">
    <source>
        <dbReference type="EMBL" id="PWN17697.1"/>
    </source>
</evidence>
<feature type="compositionally biased region" description="Pro residues" evidence="1">
    <location>
        <begin position="136"/>
        <end position="147"/>
    </location>
</feature>
<feature type="region of interest" description="Disordered" evidence="1">
    <location>
        <begin position="1"/>
        <end position="168"/>
    </location>
</feature>
<evidence type="ECO:0000313" key="3">
    <source>
        <dbReference type="Proteomes" id="UP000245942"/>
    </source>
</evidence>
<reference evidence="2 3" key="1">
    <citation type="journal article" date="2018" name="Mol. Biol. Evol.">
        <title>Broad Genomic Sampling Reveals a Smut Pathogenic Ancestry of the Fungal Clade Ustilaginomycotina.</title>
        <authorList>
            <person name="Kijpornyongpan T."/>
            <person name="Mondo S.J."/>
            <person name="Barry K."/>
            <person name="Sandor L."/>
            <person name="Lee J."/>
            <person name="Lipzen A."/>
            <person name="Pangilinan J."/>
            <person name="LaButti K."/>
            <person name="Hainaut M."/>
            <person name="Henrissat B."/>
            <person name="Grigoriev I.V."/>
            <person name="Spatafora J.W."/>
            <person name="Aime M.C."/>
        </authorList>
    </citation>
    <scope>NUCLEOTIDE SEQUENCE [LARGE SCALE GENOMIC DNA]</scope>
    <source>
        <strain evidence="2 3">MCA 4718</strain>
    </source>
</reference>
<feature type="compositionally biased region" description="Basic residues" evidence="1">
    <location>
        <begin position="876"/>
        <end position="892"/>
    </location>
</feature>
<dbReference type="GeneID" id="37010951"/>
<feature type="compositionally biased region" description="Basic and acidic residues" evidence="1">
    <location>
        <begin position="893"/>
        <end position="913"/>
    </location>
</feature>
<evidence type="ECO:0000256" key="1">
    <source>
        <dbReference type="SAM" id="MobiDB-lite"/>
    </source>
</evidence>
<feature type="region of interest" description="Disordered" evidence="1">
    <location>
        <begin position="208"/>
        <end position="258"/>
    </location>
</feature>
<feature type="region of interest" description="Disordered" evidence="1">
    <location>
        <begin position="665"/>
        <end position="692"/>
    </location>
</feature>
<feature type="region of interest" description="Disordered" evidence="1">
    <location>
        <begin position="1075"/>
        <end position="1132"/>
    </location>
</feature>
<feature type="compositionally biased region" description="Acidic residues" evidence="1">
    <location>
        <begin position="1112"/>
        <end position="1124"/>
    </location>
</feature>
<feature type="compositionally biased region" description="Low complexity" evidence="1">
    <location>
        <begin position="83"/>
        <end position="100"/>
    </location>
</feature>
<feature type="compositionally biased region" description="Acidic residues" evidence="1">
    <location>
        <begin position="401"/>
        <end position="410"/>
    </location>
</feature>
<feature type="compositionally biased region" description="Basic and acidic residues" evidence="1">
    <location>
        <begin position="16"/>
        <end position="26"/>
    </location>
</feature>
<name>A0A316TWJ1_9BASI</name>
<feature type="region of interest" description="Disordered" evidence="1">
    <location>
        <begin position="876"/>
        <end position="935"/>
    </location>
</feature>
<feature type="compositionally biased region" description="Polar residues" evidence="1">
    <location>
        <begin position="920"/>
        <end position="930"/>
    </location>
</feature>
<dbReference type="RefSeq" id="XP_025344857.1">
    <property type="nucleotide sequence ID" value="XM_025489217.1"/>
</dbReference>
<feature type="compositionally biased region" description="Polar residues" evidence="1">
    <location>
        <begin position="222"/>
        <end position="231"/>
    </location>
</feature>
<sequence>MYRTVGMQQQQQQQQPHHDYHDDHSQETTMGPPSYLCSHPPPQALAIAHAKRPRDALDTPDHTPSGCTEASTDPHGGKRTRPSDTQSSSNPSSTRRSASQVQHLGPSLRSTARPNALLAPTQPPPARVRVRWQDLPSPPPSPPPPPADQCRLGESPSPASERGAGGGVEAASTRLNKVVLPMYFLTKEDAEFFARVYIGAEDETLARSRSQGDKGGAARVESITTDHQGPSRSAAAGTCTVPKPQKKRDPDKPWLVRAGENSTHGTLTLKCTTHERNNCPWSLLISRQKWNDTAPFLFPTVRPTPTYYYKLSNTKPNHSPSCVRGPLYPVILNAYRSKPKKPARSSKDLKNSFQAFVKEWIEERERQSGGGAAHRDRCDIDKHETTKFASNSGDVQQTAEEREEDEEDELLPDRSPSYPHDSIEEQRGDKDARYADLDGDFDQCDYEDDLLPPAGSEEPATQQGQDCLLEEHVGEEAGAGIQDGGSMNEEATVHSSALCRMSNIGAMDIDRSLGTHMDASTAILPAPTLQMGRLAAEREADIGEDAAAAAHSQAQEQAPIVEPPGTCRARQVTSTSGVSASAVAGITAHVAKSTSALGLAMASSPEMTLTSTSSVDRPTSQVVKALTDSISTDFSASAATAATQMSTAVATSSATLSLPSALSASASNPARAHSSKPSTSSTLRHPAPPRAHTQVHLEPQTLVVWPHNEPVRALGALLEGRYPGVGEWMQTVISNDMSVGRQESDSVQAPVLNLLGLVFVVNAVMTRSPWALSAKSRATSHPVTDKGNFLPALPGIIIYVHVPATSLAPTDADCAEATESELSGSDRESRVDVVTSPRAGASAGANQRRRILLAWPGPCDTQSSCAADLFEKNKRSKKHKGGPCRRSKKRGTDKKAGDRADVAESSTRADEHTAGWTTCAPGTSASSDGHTTTMTSCSASATAKPVRLLCFRSELKLNWHTPERFKSIYNLLLPVDQAAQLMQQAATATAVSTAEEIASVSYAGLATKVPNTSETRMVKSRTSISPQGSVQLHTLVSCPPHELRMQLGLAQHSARAPAKQKRRLGPSLSSPLVFPLAGELEPNSPMHGLSRDQAQRQTSAHARADTGIVPDSEAESESESESESDSGGTLSELWKPSADDVLLLLNHDSRLAAKWRLERE</sequence>
<organism evidence="2 3">
    <name type="scientific">Pseudomicrostroma glucosiphilum</name>
    <dbReference type="NCBI Taxonomy" id="1684307"/>
    <lineage>
        <taxon>Eukaryota</taxon>
        <taxon>Fungi</taxon>
        <taxon>Dikarya</taxon>
        <taxon>Basidiomycota</taxon>
        <taxon>Ustilaginomycotina</taxon>
        <taxon>Exobasidiomycetes</taxon>
        <taxon>Microstromatales</taxon>
        <taxon>Microstromatales incertae sedis</taxon>
        <taxon>Pseudomicrostroma</taxon>
    </lineage>
</organism>
<gene>
    <name evidence="2" type="ORF">BCV69DRAFT_130316</name>
</gene>
<protein>
    <submittedName>
        <fullName evidence="2">Uncharacterized protein</fullName>
    </submittedName>
</protein>
<dbReference type="Proteomes" id="UP000245942">
    <property type="component" value="Unassembled WGS sequence"/>
</dbReference>
<keyword evidence="3" id="KW-1185">Reference proteome</keyword>
<dbReference type="EMBL" id="KZ819342">
    <property type="protein sequence ID" value="PWN17697.1"/>
    <property type="molecule type" value="Genomic_DNA"/>
</dbReference>
<feature type="compositionally biased region" description="Acidic residues" evidence="1">
    <location>
        <begin position="437"/>
        <end position="450"/>
    </location>
</feature>
<feature type="compositionally biased region" description="Basic and acidic residues" evidence="1">
    <location>
        <begin position="421"/>
        <end position="436"/>
    </location>
</feature>